<gene>
    <name evidence="1" type="ORF">M9R32_06580</name>
</gene>
<dbReference type="SUPFAM" id="SSF55811">
    <property type="entry name" value="Nudix"/>
    <property type="match status" value="1"/>
</dbReference>
<dbReference type="RefSeq" id="WP_269925940.1">
    <property type="nucleotide sequence ID" value="NZ_JAMKBJ010000004.1"/>
</dbReference>
<name>A0A9X3LF16_9BACL</name>
<protein>
    <submittedName>
        <fullName evidence="1">NUDIX domain-containing protein</fullName>
    </submittedName>
</protein>
<dbReference type="InterPro" id="IPR015797">
    <property type="entry name" value="NUDIX_hydrolase-like_dom_sf"/>
</dbReference>
<dbReference type="EMBL" id="JAMKBJ010000004">
    <property type="protein sequence ID" value="MCZ8536843.1"/>
    <property type="molecule type" value="Genomic_DNA"/>
</dbReference>
<sequence length="206" mass="23541">MEKELLAVFDEKHQKVGENTRAIVHQEGLWHETFHCWFVQKINGVPHLLFQLRSHLKKDFPGLFDITAAGHLLAHEKVSDGIREVREELGVDLGMEDLKTIGIFKDSIVQKDFIDNEFAHTYVYMIGPANPSLHIQEEEVSAIYSAPMADVISLYEREVQHITLHHIHSNSITHSSLIVKPEDFVPHSEEYMGKVLKSLNRIGGMI</sequence>
<reference evidence="1" key="1">
    <citation type="submission" date="2022-05" db="EMBL/GenBank/DDBJ databases">
        <authorList>
            <person name="Colautti A."/>
            <person name="Iacumin L."/>
        </authorList>
    </citation>
    <scope>NUCLEOTIDE SEQUENCE</scope>
    <source>
        <strain evidence="1">SK 55</strain>
    </source>
</reference>
<comment type="caution">
    <text evidence="1">The sequence shown here is derived from an EMBL/GenBank/DDBJ whole genome shotgun (WGS) entry which is preliminary data.</text>
</comment>
<dbReference type="GO" id="GO:0003824">
    <property type="term" value="F:catalytic activity"/>
    <property type="evidence" value="ECO:0007669"/>
    <property type="project" value="UniProtKB-ARBA"/>
</dbReference>
<evidence type="ECO:0000313" key="1">
    <source>
        <dbReference type="EMBL" id="MCZ8536843.1"/>
    </source>
</evidence>
<dbReference type="AlphaFoldDB" id="A0A9X3LF16"/>
<evidence type="ECO:0000313" key="2">
    <source>
        <dbReference type="Proteomes" id="UP001152173"/>
    </source>
</evidence>
<keyword evidence="2" id="KW-1185">Reference proteome</keyword>
<dbReference type="Proteomes" id="UP001152173">
    <property type="component" value="Unassembled WGS sequence"/>
</dbReference>
<accession>A0A9X3LF16</accession>
<organism evidence="1 2">
    <name type="scientific">Paenisporosarcina quisquiliarum</name>
    <dbReference type="NCBI Taxonomy" id="365346"/>
    <lineage>
        <taxon>Bacteria</taxon>
        <taxon>Bacillati</taxon>
        <taxon>Bacillota</taxon>
        <taxon>Bacilli</taxon>
        <taxon>Bacillales</taxon>
        <taxon>Caryophanaceae</taxon>
        <taxon>Paenisporosarcina</taxon>
    </lineage>
</organism>
<dbReference type="Gene3D" id="3.90.79.10">
    <property type="entry name" value="Nucleoside Triphosphate Pyrophosphohydrolase"/>
    <property type="match status" value="1"/>
</dbReference>
<dbReference type="PANTHER" id="PTHR10885:SF0">
    <property type="entry name" value="ISOPENTENYL-DIPHOSPHATE DELTA-ISOMERASE"/>
    <property type="match status" value="1"/>
</dbReference>
<dbReference type="PANTHER" id="PTHR10885">
    <property type="entry name" value="ISOPENTENYL-DIPHOSPHATE DELTA-ISOMERASE"/>
    <property type="match status" value="1"/>
</dbReference>
<proteinExistence type="predicted"/>
<dbReference type="CDD" id="cd04692">
    <property type="entry name" value="NUDIX_Hydrolase"/>
    <property type="match status" value="1"/>
</dbReference>